<gene>
    <name evidence="1" type="ORF">AC579_2824</name>
</gene>
<accession>A0A139IKL7</accession>
<dbReference type="Proteomes" id="UP000073492">
    <property type="component" value="Unassembled WGS sequence"/>
</dbReference>
<sequence length="70" mass="7704">MTLRGPCIRSYSESIQHQGCNYEVTAGRPTETKAFAPTESPTRTELAGRPTALRFSLLKHTSAAQITRPL</sequence>
<dbReference type="AlphaFoldDB" id="A0A139IKL7"/>
<comment type="caution">
    <text evidence="1">The sequence shown here is derived from an EMBL/GenBank/DDBJ whole genome shotgun (WGS) entry which is preliminary data.</text>
</comment>
<keyword evidence="2" id="KW-1185">Reference proteome</keyword>
<reference evidence="1 2" key="1">
    <citation type="submission" date="2015-07" db="EMBL/GenBank/DDBJ databases">
        <title>Comparative genomics of the Sigatoka disease complex on banana suggests a link between parallel evolutionary changes in Pseudocercospora fijiensis and Pseudocercospora eumusae and increased virulence on the banana host.</title>
        <authorList>
            <person name="Chang T.-C."/>
            <person name="Salvucci A."/>
            <person name="Crous P.W."/>
            <person name="Stergiopoulos I."/>
        </authorList>
    </citation>
    <scope>NUCLEOTIDE SEQUENCE [LARGE SCALE GENOMIC DNA]</scope>
    <source>
        <strain evidence="1 2">CBS 116634</strain>
    </source>
</reference>
<dbReference type="EMBL" id="LFZO01000061">
    <property type="protein sequence ID" value="KXT15328.1"/>
    <property type="molecule type" value="Genomic_DNA"/>
</dbReference>
<organism evidence="1 2">
    <name type="scientific">Pseudocercospora musae</name>
    <dbReference type="NCBI Taxonomy" id="113226"/>
    <lineage>
        <taxon>Eukaryota</taxon>
        <taxon>Fungi</taxon>
        <taxon>Dikarya</taxon>
        <taxon>Ascomycota</taxon>
        <taxon>Pezizomycotina</taxon>
        <taxon>Dothideomycetes</taxon>
        <taxon>Dothideomycetidae</taxon>
        <taxon>Mycosphaerellales</taxon>
        <taxon>Mycosphaerellaceae</taxon>
        <taxon>Pseudocercospora</taxon>
    </lineage>
</organism>
<evidence type="ECO:0000313" key="2">
    <source>
        <dbReference type="Proteomes" id="UP000073492"/>
    </source>
</evidence>
<name>A0A139IKL7_9PEZI</name>
<evidence type="ECO:0000313" key="1">
    <source>
        <dbReference type="EMBL" id="KXT15328.1"/>
    </source>
</evidence>
<proteinExistence type="predicted"/>
<protein>
    <submittedName>
        <fullName evidence="1">Uncharacterized protein</fullName>
    </submittedName>
</protein>